<dbReference type="Proteomes" id="UP000823399">
    <property type="component" value="Unassembled WGS sequence"/>
</dbReference>
<dbReference type="InterPro" id="IPR045134">
    <property type="entry name" value="UHRF1/2-like"/>
</dbReference>
<dbReference type="GeneID" id="64705406"/>
<evidence type="ECO:0000256" key="1">
    <source>
        <dbReference type="ARBA" id="ARBA00023242"/>
    </source>
</evidence>
<protein>
    <submittedName>
        <fullName evidence="4">PUA-like domain-containing protein</fullName>
    </submittedName>
</protein>
<dbReference type="EMBL" id="JABBWM010000019">
    <property type="protein sequence ID" value="KAG2110938.1"/>
    <property type="molecule type" value="Genomic_DNA"/>
</dbReference>
<feature type="domain" description="YDG" evidence="3">
    <location>
        <begin position="11"/>
        <end position="174"/>
    </location>
</feature>
<dbReference type="Gene3D" id="2.30.280.10">
    <property type="entry name" value="SRA-YDG"/>
    <property type="match status" value="1"/>
</dbReference>
<dbReference type="GO" id="GO:0016567">
    <property type="term" value="P:protein ubiquitination"/>
    <property type="evidence" value="ECO:0007669"/>
    <property type="project" value="TreeGrafter"/>
</dbReference>
<reference evidence="4" key="1">
    <citation type="journal article" date="2020" name="New Phytol.">
        <title>Comparative genomics reveals dynamic genome evolution in host specialist ectomycorrhizal fungi.</title>
        <authorList>
            <person name="Lofgren L.A."/>
            <person name="Nguyen N.H."/>
            <person name="Vilgalys R."/>
            <person name="Ruytinx J."/>
            <person name="Liao H.L."/>
            <person name="Branco S."/>
            <person name="Kuo A."/>
            <person name="LaButti K."/>
            <person name="Lipzen A."/>
            <person name="Andreopoulos W."/>
            <person name="Pangilinan J."/>
            <person name="Riley R."/>
            <person name="Hundley H."/>
            <person name="Na H."/>
            <person name="Barry K."/>
            <person name="Grigoriev I.V."/>
            <person name="Stajich J.E."/>
            <person name="Kennedy P.G."/>
        </authorList>
    </citation>
    <scope>NUCLEOTIDE SEQUENCE</scope>
    <source>
        <strain evidence="4">FC423</strain>
    </source>
</reference>
<comment type="caution">
    <text evidence="4">The sequence shown here is derived from an EMBL/GenBank/DDBJ whole genome shotgun (WGS) entry which is preliminary data.</text>
</comment>
<dbReference type="RefSeq" id="XP_041294412.1">
    <property type="nucleotide sequence ID" value="XM_041443147.1"/>
</dbReference>
<dbReference type="PANTHER" id="PTHR14140">
    <property type="entry name" value="E3 UBIQUITIN-PROTEIN LIGASE UHRF-RELATED"/>
    <property type="match status" value="1"/>
</dbReference>
<dbReference type="InterPro" id="IPR003105">
    <property type="entry name" value="SRA_YDG"/>
</dbReference>
<keyword evidence="1 2" id="KW-0539">Nucleus</keyword>
<organism evidence="4 5">
    <name type="scientific">Suillus discolor</name>
    <dbReference type="NCBI Taxonomy" id="1912936"/>
    <lineage>
        <taxon>Eukaryota</taxon>
        <taxon>Fungi</taxon>
        <taxon>Dikarya</taxon>
        <taxon>Basidiomycota</taxon>
        <taxon>Agaricomycotina</taxon>
        <taxon>Agaricomycetes</taxon>
        <taxon>Agaricomycetidae</taxon>
        <taxon>Boletales</taxon>
        <taxon>Suillineae</taxon>
        <taxon>Suillaceae</taxon>
        <taxon>Suillus</taxon>
    </lineage>
</organism>
<dbReference type="PROSITE" id="PS51015">
    <property type="entry name" value="YDG"/>
    <property type="match status" value="1"/>
</dbReference>
<evidence type="ECO:0000256" key="2">
    <source>
        <dbReference type="PROSITE-ProRule" id="PRU00358"/>
    </source>
</evidence>
<dbReference type="OrthoDB" id="2270193at2759"/>
<dbReference type="InterPro" id="IPR015947">
    <property type="entry name" value="PUA-like_sf"/>
</dbReference>
<name>A0A9P7FB31_9AGAM</name>
<dbReference type="PANTHER" id="PTHR14140:SF27">
    <property type="entry name" value="OS04G0289800 PROTEIN"/>
    <property type="match status" value="1"/>
</dbReference>
<dbReference type="Pfam" id="PF02182">
    <property type="entry name" value="SAD_SRA"/>
    <property type="match status" value="1"/>
</dbReference>
<dbReference type="GO" id="GO:0061630">
    <property type="term" value="F:ubiquitin protein ligase activity"/>
    <property type="evidence" value="ECO:0007669"/>
    <property type="project" value="TreeGrafter"/>
</dbReference>
<comment type="subcellular location">
    <subcellularLocation>
        <location evidence="2">Nucleus</location>
    </subcellularLocation>
</comment>
<accession>A0A9P7FB31</accession>
<dbReference type="SMART" id="SM00466">
    <property type="entry name" value="SRA"/>
    <property type="match status" value="1"/>
</dbReference>
<proteinExistence type="predicted"/>
<sequence length="239" mass="27117">MSSQIPAHRFGEIPGAPVGTTWMTRECYNAGVHVQSEPGIHGTKELGAFSIVVSGQYQDDKDEGDTIYYTGSGVYSQSGLRKLYANLESSGGHEPGDRTREQIRDQEWTDFGNEALLKSSETGKPVRVIRGYELESEFAPWEGFRYDGLYICKRAWKEKNRDGHYVICRYLMERVQGQPPLRRRSPVVGLYMPIQGFEDVQPPAPMPPPVTGRQRIMQQLEALVDNDQRTHGPSRELRR</sequence>
<gene>
    <name evidence="4" type="ORF">F5147DRAFT_794638</name>
</gene>
<keyword evidence="5" id="KW-1185">Reference proteome</keyword>
<dbReference type="GO" id="GO:0044027">
    <property type="term" value="P:negative regulation of gene expression via chromosomal CpG island methylation"/>
    <property type="evidence" value="ECO:0007669"/>
    <property type="project" value="TreeGrafter"/>
</dbReference>
<dbReference type="InterPro" id="IPR036987">
    <property type="entry name" value="SRA-YDG_sf"/>
</dbReference>
<evidence type="ECO:0000313" key="4">
    <source>
        <dbReference type="EMBL" id="KAG2110938.1"/>
    </source>
</evidence>
<dbReference type="SUPFAM" id="SSF88697">
    <property type="entry name" value="PUA domain-like"/>
    <property type="match status" value="1"/>
</dbReference>
<evidence type="ECO:0000313" key="5">
    <source>
        <dbReference type="Proteomes" id="UP000823399"/>
    </source>
</evidence>
<evidence type="ECO:0000259" key="3">
    <source>
        <dbReference type="PROSITE" id="PS51015"/>
    </source>
</evidence>
<dbReference type="AlphaFoldDB" id="A0A9P7FB31"/>
<dbReference type="GO" id="GO:0005634">
    <property type="term" value="C:nucleus"/>
    <property type="evidence" value="ECO:0007669"/>
    <property type="project" value="UniProtKB-SubCell"/>
</dbReference>